<organism evidence="2 3">
    <name type="scientific">Trichoderma citrinoviride</name>
    <dbReference type="NCBI Taxonomy" id="58853"/>
    <lineage>
        <taxon>Eukaryota</taxon>
        <taxon>Fungi</taxon>
        <taxon>Dikarya</taxon>
        <taxon>Ascomycota</taxon>
        <taxon>Pezizomycotina</taxon>
        <taxon>Sordariomycetes</taxon>
        <taxon>Hypocreomycetidae</taxon>
        <taxon>Hypocreales</taxon>
        <taxon>Hypocreaceae</taxon>
        <taxon>Trichoderma</taxon>
    </lineage>
</organism>
<evidence type="ECO:0000313" key="2">
    <source>
        <dbReference type="EMBL" id="PTB65268.1"/>
    </source>
</evidence>
<dbReference type="Proteomes" id="UP000241546">
    <property type="component" value="Unassembled WGS sequence"/>
</dbReference>
<dbReference type="RefSeq" id="XP_024748588.1">
    <property type="nucleotide sequence ID" value="XM_024895399.1"/>
</dbReference>
<accession>A0A2T4B7K3</accession>
<dbReference type="OrthoDB" id="5102470at2759"/>
<feature type="region of interest" description="Disordered" evidence="1">
    <location>
        <begin position="360"/>
        <end position="416"/>
    </location>
</feature>
<evidence type="ECO:0000313" key="3">
    <source>
        <dbReference type="Proteomes" id="UP000241546"/>
    </source>
</evidence>
<name>A0A2T4B7K3_9HYPO</name>
<dbReference type="AlphaFoldDB" id="A0A2T4B7K3"/>
<dbReference type="EMBL" id="KZ680215">
    <property type="protein sequence ID" value="PTB65268.1"/>
    <property type="molecule type" value="Genomic_DNA"/>
</dbReference>
<keyword evidence="3" id="KW-1185">Reference proteome</keyword>
<gene>
    <name evidence="2" type="ORF">BBK36DRAFT_1170013</name>
</gene>
<protein>
    <submittedName>
        <fullName evidence="2">Uncharacterized protein</fullName>
    </submittedName>
</protein>
<feature type="compositionally biased region" description="Low complexity" evidence="1">
    <location>
        <begin position="360"/>
        <end position="378"/>
    </location>
</feature>
<sequence length="416" mass="47482">MSTGLSVRDKLLAGVAFNLAGGRQLMQQQQHPQMEQAPHNRYQMYGPVASLQQSIDEAFRVDPSIREKLEDAPDAETTITLREDVEADLLEMTLAQRRKILTEHFCQRVDQRADMSRRLQAIMRMHNDNPFAPNVENPVEEGQGEALRLFLRSACRDNGYRKLEMDLCGFMSISVENDMTGEPLGSVPPEPTVDCADNPCLRSDGGTLTLFETDVHDQFGRTTTWLWWKICKPLESHEPSDHHHPAPDVEVLEESWQMDAIPGVETTGDYMMQCAIPWRMRGEDKAITRRRKGVAYRYSRDGVPCLAMSRKTGELKDAWWGFRDHEVDVVSWQLTERDMSTNSCLVHGLSAVDAEWVHVPPEQQQQPQQQQQQQQQEQGEPRKRPAEGTQRPRGPKRAGGELRPSGLRNEVREEDC</sequence>
<evidence type="ECO:0000256" key="1">
    <source>
        <dbReference type="SAM" id="MobiDB-lite"/>
    </source>
</evidence>
<reference evidence="3" key="1">
    <citation type="submission" date="2016-07" db="EMBL/GenBank/DDBJ databases">
        <title>Multiple horizontal gene transfer events from other fungi enriched the ability of initially mycotrophic Trichoderma (Ascomycota) to feed on dead plant biomass.</title>
        <authorList>
            <consortium name="DOE Joint Genome Institute"/>
            <person name="Atanasova L."/>
            <person name="Chenthamara K."/>
            <person name="Zhang J."/>
            <person name="Grujic M."/>
            <person name="Henrissat B."/>
            <person name="Kuo A."/>
            <person name="Aerts A."/>
            <person name="Salamov A."/>
            <person name="Lipzen A."/>
            <person name="Labutti K."/>
            <person name="Barry K."/>
            <person name="Miao Y."/>
            <person name="Rahimi M.J."/>
            <person name="Shen Q."/>
            <person name="Grigoriev I.V."/>
            <person name="Kubicek C.P."/>
            <person name="Druzhinina I.S."/>
        </authorList>
    </citation>
    <scope>NUCLEOTIDE SEQUENCE [LARGE SCALE GENOMIC DNA]</scope>
    <source>
        <strain evidence="3">TUCIM 6016</strain>
    </source>
</reference>
<dbReference type="GeneID" id="36603517"/>
<proteinExistence type="predicted"/>